<feature type="domain" description="Prephenate/arogenate dehydrogenase" evidence="3">
    <location>
        <begin position="4"/>
        <end position="282"/>
    </location>
</feature>
<dbReference type="InterPro" id="IPR008927">
    <property type="entry name" value="6-PGluconate_DH-like_C_sf"/>
</dbReference>
<dbReference type="PROSITE" id="PS51176">
    <property type="entry name" value="PDH_ADH"/>
    <property type="match status" value="1"/>
</dbReference>
<comment type="caution">
    <text evidence="4">The sequence shown here is derived from an EMBL/GenBank/DDBJ whole genome shotgun (WGS) entry which is preliminary data.</text>
</comment>
<evidence type="ECO:0000259" key="3">
    <source>
        <dbReference type="PROSITE" id="PS51176"/>
    </source>
</evidence>
<dbReference type="SUPFAM" id="SSF51735">
    <property type="entry name" value="NAD(P)-binding Rossmann-fold domains"/>
    <property type="match status" value="1"/>
</dbReference>
<dbReference type="Gene3D" id="1.10.3660.10">
    <property type="entry name" value="6-phosphogluconate dehydrogenase C-terminal like domain"/>
    <property type="match status" value="1"/>
</dbReference>
<dbReference type="SUPFAM" id="SSF48179">
    <property type="entry name" value="6-phosphogluconate dehydrogenase C-terminal domain-like"/>
    <property type="match status" value="1"/>
</dbReference>
<evidence type="ECO:0000313" key="5">
    <source>
        <dbReference type="Proteomes" id="UP001275049"/>
    </source>
</evidence>
<dbReference type="EC" id="1.3.1.12" evidence="4"/>
<dbReference type="Gene3D" id="3.40.50.720">
    <property type="entry name" value="NAD(P)-binding Rossmann-like Domain"/>
    <property type="match status" value="1"/>
</dbReference>
<dbReference type="EMBL" id="JAWNGA010000010">
    <property type="protein sequence ID" value="MDY5133318.1"/>
    <property type="molecule type" value="Genomic_DNA"/>
</dbReference>
<dbReference type="PANTHER" id="PTHR21363">
    <property type="entry name" value="PREPHENATE DEHYDROGENASE"/>
    <property type="match status" value="1"/>
</dbReference>
<dbReference type="InterPro" id="IPR036291">
    <property type="entry name" value="NAD(P)-bd_dom_sf"/>
</dbReference>
<dbReference type="Pfam" id="PF02153">
    <property type="entry name" value="PDH_N"/>
    <property type="match status" value="1"/>
</dbReference>
<name>A0ABU5G878_9ACTO</name>
<protein>
    <submittedName>
        <fullName evidence="4">Prephenate dehydrogenase</fullName>
        <ecNumber evidence="4">1.3.1.12</ecNumber>
    </submittedName>
</protein>
<keyword evidence="5" id="KW-1185">Reference proteome</keyword>
<dbReference type="InterPro" id="IPR046826">
    <property type="entry name" value="PDH_N"/>
</dbReference>
<keyword evidence="2 4" id="KW-0560">Oxidoreductase</keyword>
<dbReference type="GO" id="GO:0008977">
    <property type="term" value="F:prephenate dehydrogenase (NAD+) activity"/>
    <property type="evidence" value="ECO:0007669"/>
    <property type="project" value="UniProtKB-EC"/>
</dbReference>
<dbReference type="Pfam" id="PF20463">
    <property type="entry name" value="PDH_C"/>
    <property type="match status" value="1"/>
</dbReference>
<evidence type="ECO:0000256" key="1">
    <source>
        <dbReference type="ARBA" id="ARBA00007964"/>
    </source>
</evidence>
<reference evidence="4 5" key="1">
    <citation type="submission" date="2023-10" db="EMBL/GenBank/DDBJ databases">
        <title>Whole Genome based description of the genera Actinobaculum and Actinotignum reveals a complex phylogenetic relationship within the species included in the genus Actinotignum.</title>
        <authorList>
            <person name="Jensen C.S."/>
            <person name="Dargis R."/>
            <person name="Kemp M."/>
            <person name="Christensen J.J."/>
        </authorList>
    </citation>
    <scope>NUCLEOTIDE SEQUENCE [LARGE SCALE GENOMIC DNA]</scope>
    <source>
        <strain evidence="4 5">SLA_B974</strain>
    </source>
</reference>
<dbReference type="Proteomes" id="UP001275049">
    <property type="component" value="Unassembled WGS sequence"/>
</dbReference>
<evidence type="ECO:0000256" key="2">
    <source>
        <dbReference type="ARBA" id="ARBA00023002"/>
    </source>
</evidence>
<dbReference type="PANTHER" id="PTHR21363:SF0">
    <property type="entry name" value="PREPHENATE DEHYDROGENASE [NADP(+)]"/>
    <property type="match status" value="1"/>
</dbReference>
<gene>
    <name evidence="4" type="ORF">R6G86_06165</name>
</gene>
<comment type="similarity">
    <text evidence="1">Belongs to the prephenate/arogenate dehydrogenase family.</text>
</comment>
<dbReference type="NCBIfam" id="NF005111">
    <property type="entry name" value="PRK06545.2-3"/>
    <property type="match status" value="1"/>
</dbReference>
<evidence type="ECO:0000313" key="4">
    <source>
        <dbReference type="EMBL" id="MDY5133318.1"/>
    </source>
</evidence>
<accession>A0ABU5G878</accession>
<proteinExistence type="inferred from homology"/>
<dbReference type="InterPro" id="IPR003099">
    <property type="entry name" value="Prephen_DH"/>
</dbReference>
<sequence length="367" mass="38690">MQFQRVLIIGSGLLGASLGLRLRMLGVEVFLEDNSPMACSLARDLGAGVIASKDEDIRPDLVIVAVPPDVTPRVVCETLERFDDAIVTDVASVKKRIAEGVNGHSQAHRYIGSHPMAGRERSGAIAADADLFEGRPWVVCAGPTVPPDTVLAIQQLALEVGAMPVMLEPAEHDRAVALVSHVPQLVSSLVAGTLRGASAKDLGLAGQGLRDVTRIASSDSALWTSIIAGNSRFIAPILEDIGKGALDLAAALRQGEENPGAPGVTVNVAQVIKRGNDGVDRIPGKHGGAPERYTHVFVLIPDKPGELGRLFSDIRDIGANVEDFSLEHSVSQQVGRGEISVIPSAAKFLASGLEERGWQVFIEGGEQ</sequence>
<organism evidence="4 5">
    <name type="scientific">Actinotignum urinale</name>
    <dbReference type="NCBI Taxonomy" id="190146"/>
    <lineage>
        <taxon>Bacteria</taxon>
        <taxon>Bacillati</taxon>
        <taxon>Actinomycetota</taxon>
        <taxon>Actinomycetes</taxon>
        <taxon>Actinomycetales</taxon>
        <taxon>Actinomycetaceae</taxon>
        <taxon>Actinotignum</taxon>
    </lineage>
</organism>
<dbReference type="InterPro" id="IPR046825">
    <property type="entry name" value="PDH_C"/>
</dbReference>
<dbReference type="InterPro" id="IPR050812">
    <property type="entry name" value="Preph/Arog_dehydrog"/>
</dbReference>
<dbReference type="NCBIfam" id="NF005112">
    <property type="entry name" value="PRK06545.2-4"/>
    <property type="match status" value="1"/>
</dbReference>
<dbReference type="RefSeq" id="WP_320755329.1">
    <property type="nucleotide sequence ID" value="NZ_JAWNFQ010000003.1"/>
</dbReference>